<protein>
    <submittedName>
        <fullName evidence="2">Uncharacterized protein</fullName>
    </submittedName>
</protein>
<evidence type="ECO:0000256" key="1">
    <source>
        <dbReference type="SAM" id="MobiDB-lite"/>
    </source>
</evidence>
<sequence>MSTTASRNSAVGTTPALAMSITRSRARSKSSSLHKALTRISKVAVFGLISLSGILP</sequence>
<name>A0A0A9F0G0_ARUDO</name>
<accession>A0A0A9F0G0</accession>
<dbReference type="AlphaFoldDB" id="A0A0A9F0G0"/>
<dbReference type="EMBL" id="GBRH01192064">
    <property type="protein sequence ID" value="JAE05832.1"/>
    <property type="molecule type" value="Transcribed_RNA"/>
</dbReference>
<evidence type="ECO:0000313" key="2">
    <source>
        <dbReference type="EMBL" id="JAE05832.1"/>
    </source>
</evidence>
<reference evidence="2" key="2">
    <citation type="journal article" date="2015" name="Data Brief">
        <title>Shoot transcriptome of the giant reed, Arundo donax.</title>
        <authorList>
            <person name="Barrero R.A."/>
            <person name="Guerrero F.D."/>
            <person name="Moolhuijzen P."/>
            <person name="Goolsby J.A."/>
            <person name="Tidwell J."/>
            <person name="Bellgard S.E."/>
            <person name="Bellgard M.I."/>
        </authorList>
    </citation>
    <scope>NUCLEOTIDE SEQUENCE</scope>
    <source>
        <tissue evidence="2">Shoot tissue taken approximately 20 cm above the soil surface</tissue>
    </source>
</reference>
<feature type="region of interest" description="Disordered" evidence="1">
    <location>
        <begin position="1"/>
        <end position="33"/>
    </location>
</feature>
<feature type="compositionally biased region" description="Polar residues" evidence="1">
    <location>
        <begin position="1"/>
        <end position="12"/>
    </location>
</feature>
<reference evidence="2" key="1">
    <citation type="submission" date="2014-09" db="EMBL/GenBank/DDBJ databases">
        <authorList>
            <person name="Magalhaes I.L.F."/>
            <person name="Oliveira U."/>
            <person name="Santos F.R."/>
            <person name="Vidigal T.H.D.A."/>
            <person name="Brescovit A.D."/>
            <person name="Santos A.J."/>
        </authorList>
    </citation>
    <scope>NUCLEOTIDE SEQUENCE</scope>
    <source>
        <tissue evidence="2">Shoot tissue taken approximately 20 cm above the soil surface</tissue>
    </source>
</reference>
<proteinExistence type="predicted"/>
<organism evidence="2">
    <name type="scientific">Arundo donax</name>
    <name type="common">Giant reed</name>
    <name type="synonym">Donax arundinaceus</name>
    <dbReference type="NCBI Taxonomy" id="35708"/>
    <lineage>
        <taxon>Eukaryota</taxon>
        <taxon>Viridiplantae</taxon>
        <taxon>Streptophyta</taxon>
        <taxon>Embryophyta</taxon>
        <taxon>Tracheophyta</taxon>
        <taxon>Spermatophyta</taxon>
        <taxon>Magnoliopsida</taxon>
        <taxon>Liliopsida</taxon>
        <taxon>Poales</taxon>
        <taxon>Poaceae</taxon>
        <taxon>PACMAD clade</taxon>
        <taxon>Arundinoideae</taxon>
        <taxon>Arundineae</taxon>
        <taxon>Arundo</taxon>
    </lineage>
</organism>